<sequence length="322" mass="35591">MENKSIIIHSTTELSADVQQLHQQAEVHLSNSKAKNTKKAYTSDWQLFIDWCAAHNLVELPATPETIAYYLTFLSSSSKASTIKRKMTAISQRHVSANWESPTKDPLVQGVWQGIQRSIGIKEVGKEALWLADLRQVIGILSNTLIGTRNRALLVNGWAGALRRSELVGIDVEHLRFTSDGLVLTIEHSKTDQQGAGQVIALPYGSNRSTCPVRSMQEWLSASGITSGPVFRRMDRHGNLYERLTDQSVRLIVQKNCQEAGLPASSYGAHSLRSGFCSTAAKAGKSEHQIMRQTRHKQSSSLQRYIKHGTIFEDNAASGIGL</sequence>
<evidence type="ECO:0000259" key="4">
    <source>
        <dbReference type="PROSITE" id="PS51898"/>
    </source>
</evidence>
<dbReference type="PANTHER" id="PTHR34605">
    <property type="entry name" value="PHAGE_INTEGRASE DOMAIN-CONTAINING PROTEIN"/>
    <property type="match status" value="1"/>
</dbReference>
<dbReference type="PROSITE" id="PS51898">
    <property type="entry name" value="TYR_RECOMBINASE"/>
    <property type="match status" value="1"/>
</dbReference>
<keyword evidence="7" id="KW-1185">Reference proteome</keyword>
<dbReference type="Gene3D" id="1.10.443.10">
    <property type="entry name" value="Intergrase catalytic core"/>
    <property type="match status" value="1"/>
</dbReference>
<gene>
    <name evidence="6" type="ORF">C7437_11334</name>
</gene>
<dbReference type="Proteomes" id="UP000248646">
    <property type="component" value="Unassembled WGS sequence"/>
</dbReference>
<proteinExistence type="predicted"/>
<dbReference type="GO" id="GO:0015074">
    <property type="term" value="P:DNA integration"/>
    <property type="evidence" value="ECO:0007669"/>
    <property type="project" value="InterPro"/>
</dbReference>
<protein>
    <submittedName>
        <fullName evidence="6">Site-specific recombinase XerD</fullName>
    </submittedName>
</protein>
<dbReference type="InterPro" id="IPR010998">
    <property type="entry name" value="Integrase_recombinase_N"/>
</dbReference>
<feature type="domain" description="Tyr recombinase" evidence="4">
    <location>
        <begin position="124"/>
        <end position="320"/>
    </location>
</feature>
<dbReference type="InterPro" id="IPR002104">
    <property type="entry name" value="Integrase_catalytic"/>
</dbReference>
<name>A0A2W7MB76_9BACI</name>
<dbReference type="Gene3D" id="1.10.150.130">
    <property type="match status" value="1"/>
</dbReference>
<dbReference type="AlphaFoldDB" id="A0A2W7MB76"/>
<evidence type="ECO:0000256" key="1">
    <source>
        <dbReference type="ARBA" id="ARBA00023125"/>
    </source>
</evidence>
<dbReference type="InterPro" id="IPR044068">
    <property type="entry name" value="CB"/>
</dbReference>
<dbReference type="EMBL" id="QKZI01000013">
    <property type="protein sequence ID" value="PZX02359.1"/>
    <property type="molecule type" value="Genomic_DNA"/>
</dbReference>
<dbReference type="PROSITE" id="PS51900">
    <property type="entry name" value="CB"/>
    <property type="match status" value="1"/>
</dbReference>
<dbReference type="GO" id="GO:0003677">
    <property type="term" value="F:DNA binding"/>
    <property type="evidence" value="ECO:0007669"/>
    <property type="project" value="UniProtKB-UniRule"/>
</dbReference>
<organism evidence="6 7">
    <name type="scientific">Psychrobacillus insolitus</name>
    <dbReference type="NCBI Taxonomy" id="1461"/>
    <lineage>
        <taxon>Bacteria</taxon>
        <taxon>Bacillati</taxon>
        <taxon>Bacillota</taxon>
        <taxon>Bacilli</taxon>
        <taxon>Bacillales</taxon>
        <taxon>Bacillaceae</taxon>
        <taxon>Psychrobacillus</taxon>
    </lineage>
</organism>
<comment type="caution">
    <text evidence="6">The sequence shown here is derived from an EMBL/GenBank/DDBJ whole genome shotgun (WGS) entry which is preliminary data.</text>
</comment>
<keyword evidence="2" id="KW-0233">DNA recombination</keyword>
<evidence type="ECO:0000259" key="5">
    <source>
        <dbReference type="PROSITE" id="PS51900"/>
    </source>
</evidence>
<reference evidence="6 7" key="1">
    <citation type="submission" date="2018-06" db="EMBL/GenBank/DDBJ databases">
        <title>Genomic Encyclopedia of Type Strains, Phase IV (KMG-IV): sequencing the most valuable type-strain genomes for metagenomic binning, comparative biology and taxonomic classification.</title>
        <authorList>
            <person name="Goeker M."/>
        </authorList>
    </citation>
    <scope>NUCLEOTIDE SEQUENCE [LARGE SCALE GENOMIC DNA]</scope>
    <source>
        <strain evidence="6 7">DSM 5</strain>
    </source>
</reference>
<accession>A0A2W7MB76</accession>
<dbReference type="InterPro" id="IPR052925">
    <property type="entry name" value="Phage_Integrase-like_Recomb"/>
</dbReference>
<dbReference type="CDD" id="cd00799">
    <property type="entry name" value="INT_Cre_C"/>
    <property type="match status" value="1"/>
</dbReference>
<feature type="domain" description="Core-binding (CB)" evidence="5">
    <location>
        <begin position="19"/>
        <end position="98"/>
    </location>
</feature>
<keyword evidence="1 3" id="KW-0238">DNA-binding</keyword>
<evidence type="ECO:0000313" key="7">
    <source>
        <dbReference type="Proteomes" id="UP000248646"/>
    </source>
</evidence>
<dbReference type="SUPFAM" id="SSF47823">
    <property type="entry name" value="lambda integrase-like, N-terminal domain"/>
    <property type="match status" value="1"/>
</dbReference>
<evidence type="ECO:0000256" key="2">
    <source>
        <dbReference type="ARBA" id="ARBA00023172"/>
    </source>
</evidence>
<evidence type="ECO:0000256" key="3">
    <source>
        <dbReference type="PROSITE-ProRule" id="PRU01248"/>
    </source>
</evidence>
<dbReference type="Pfam" id="PF00589">
    <property type="entry name" value="Phage_integrase"/>
    <property type="match status" value="1"/>
</dbReference>
<dbReference type="InterPro" id="IPR013762">
    <property type="entry name" value="Integrase-like_cat_sf"/>
</dbReference>
<dbReference type="GO" id="GO:0006310">
    <property type="term" value="P:DNA recombination"/>
    <property type="evidence" value="ECO:0007669"/>
    <property type="project" value="UniProtKB-KW"/>
</dbReference>
<dbReference type="InterPro" id="IPR011010">
    <property type="entry name" value="DNA_brk_join_enz"/>
</dbReference>
<dbReference type="SUPFAM" id="SSF56349">
    <property type="entry name" value="DNA breaking-rejoining enzymes"/>
    <property type="match status" value="1"/>
</dbReference>
<dbReference type="PANTHER" id="PTHR34605:SF3">
    <property type="entry name" value="P CELL-TYPE AGGLUTINATION PROTEIN MAP4-LIKE-RELATED"/>
    <property type="match status" value="1"/>
</dbReference>
<evidence type="ECO:0000313" key="6">
    <source>
        <dbReference type="EMBL" id="PZX02359.1"/>
    </source>
</evidence>